<organism evidence="2 3">
    <name type="scientific">Paenibacillus sedimenti</name>
    <dbReference type="NCBI Taxonomy" id="2770274"/>
    <lineage>
        <taxon>Bacteria</taxon>
        <taxon>Bacillati</taxon>
        <taxon>Bacillota</taxon>
        <taxon>Bacilli</taxon>
        <taxon>Bacillales</taxon>
        <taxon>Paenibacillaceae</taxon>
        <taxon>Paenibacillus</taxon>
    </lineage>
</organism>
<proteinExistence type="predicted"/>
<sequence>MYIKEREILLYFRAWIPEHPRGVLIFIHGAAEHSGLYGHIGTESMNRQIACMAPDLRGFGQSAGQKGHIHRFQDYLDDLDQLVIQIQKQYPQLSIFLFGHSLGALIVIRYVQRFTNVFVLYLFSFLKITHHHRNHHRHFHRTAAPWMAVPPDNQHSPDFVH</sequence>
<dbReference type="InterPro" id="IPR022742">
    <property type="entry name" value="Hydrolase_4"/>
</dbReference>
<dbReference type="Proteomes" id="UP000650466">
    <property type="component" value="Unassembled WGS sequence"/>
</dbReference>
<dbReference type="RefSeq" id="WP_188174847.1">
    <property type="nucleotide sequence ID" value="NZ_JACVVD010000004.1"/>
</dbReference>
<protein>
    <submittedName>
        <fullName evidence="2">Alpha/beta fold hydrolase</fullName>
    </submittedName>
</protein>
<feature type="domain" description="Serine aminopeptidase S33" evidence="1">
    <location>
        <begin position="19"/>
        <end position="116"/>
    </location>
</feature>
<accession>A0A926KQF4</accession>
<dbReference type="PANTHER" id="PTHR11614">
    <property type="entry name" value="PHOSPHOLIPASE-RELATED"/>
    <property type="match status" value="1"/>
</dbReference>
<keyword evidence="2" id="KW-0378">Hydrolase</keyword>
<dbReference type="Pfam" id="PF12146">
    <property type="entry name" value="Hydrolase_4"/>
    <property type="match status" value="1"/>
</dbReference>
<name>A0A926KQF4_9BACL</name>
<comment type="caution">
    <text evidence="2">The sequence shown here is derived from an EMBL/GenBank/DDBJ whole genome shotgun (WGS) entry which is preliminary data.</text>
</comment>
<reference evidence="2" key="1">
    <citation type="submission" date="2020-09" db="EMBL/GenBank/DDBJ databases">
        <title>Draft Genome Sequence of Paenibacillus sp. WST5.</title>
        <authorList>
            <person name="Bao Z."/>
        </authorList>
    </citation>
    <scope>NUCLEOTIDE SEQUENCE</scope>
    <source>
        <strain evidence="2">WST5</strain>
    </source>
</reference>
<dbReference type="InterPro" id="IPR051044">
    <property type="entry name" value="MAG_DAG_Lipase"/>
</dbReference>
<dbReference type="InterPro" id="IPR029058">
    <property type="entry name" value="AB_hydrolase_fold"/>
</dbReference>
<dbReference type="SUPFAM" id="SSF53474">
    <property type="entry name" value="alpha/beta-Hydrolases"/>
    <property type="match status" value="1"/>
</dbReference>
<keyword evidence="3" id="KW-1185">Reference proteome</keyword>
<evidence type="ECO:0000259" key="1">
    <source>
        <dbReference type="Pfam" id="PF12146"/>
    </source>
</evidence>
<gene>
    <name evidence="2" type="ORF">ICC18_13005</name>
</gene>
<dbReference type="EMBL" id="JACVVD010000004">
    <property type="protein sequence ID" value="MBD0381036.1"/>
    <property type="molecule type" value="Genomic_DNA"/>
</dbReference>
<dbReference type="Gene3D" id="3.40.50.1820">
    <property type="entry name" value="alpha/beta hydrolase"/>
    <property type="match status" value="1"/>
</dbReference>
<evidence type="ECO:0000313" key="3">
    <source>
        <dbReference type="Proteomes" id="UP000650466"/>
    </source>
</evidence>
<evidence type="ECO:0000313" key="2">
    <source>
        <dbReference type="EMBL" id="MBD0381036.1"/>
    </source>
</evidence>
<dbReference type="GO" id="GO:0016787">
    <property type="term" value="F:hydrolase activity"/>
    <property type="evidence" value="ECO:0007669"/>
    <property type="project" value="UniProtKB-KW"/>
</dbReference>
<dbReference type="AlphaFoldDB" id="A0A926KQF4"/>